<evidence type="ECO:0000256" key="1">
    <source>
        <dbReference type="SAM" id="MobiDB-lite"/>
    </source>
</evidence>
<gene>
    <name evidence="3" type="ORF">psal_cds_681</name>
</gene>
<protein>
    <recommendedName>
        <fullName evidence="5">DUF5878 domain-containing protein</fullName>
    </recommendedName>
</protein>
<feature type="compositionally biased region" description="Basic residues" evidence="1">
    <location>
        <begin position="1"/>
        <end position="22"/>
    </location>
</feature>
<keyword evidence="4" id="KW-1185">Reference proteome</keyword>
<feature type="compositionally biased region" description="Basic and acidic residues" evidence="1">
    <location>
        <begin position="72"/>
        <end position="93"/>
    </location>
</feature>
<evidence type="ECO:0008006" key="5">
    <source>
        <dbReference type="Google" id="ProtNLM"/>
    </source>
</evidence>
<reference evidence="3 4" key="1">
    <citation type="journal article" date="2013" name="Science">
        <title>Pandoraviruses: amoeba viruses with genomes up to 2.5 Mb reaching that of parasitic eukaryotes.</title>
        <authorList>
            <person name="Philippe N."/>
            <person name="Legendre M."/>
            <person name="Doutre G."/>
            <person name="Coute Y."/>
            <person name="Poirot O."/>
            <person name="Lescot M."/>
            <person name="Arslan D."/>
            <person name="Seltzer V."/>
            <person name="Bertaux L."/>
            <person name="Bruley C."/>
            <person name="Garin J."/>
            <person name="Claverie J.M."/>
            <person name="Abergel C."/>
        </authorList>
    </citation>
    <scope>NUCLEOTIDE SEQUENCE [LARGE SCALE GENOMIC DNA]</scope>
</reference>
<keyword evidence="2" id="KW-1133">Transmembrane helix</keyword>
<name>S4VYR3_9VIRU</name>
<dbReference type="EMBL" id="KC977571">
    <property type="protein sequence ID" value="AGO84616.1"/>
    <property type="molecule type" value="Genomic_DNA"/>
</dbReference>
<keyword evidence="2" id="KW-0472">Membrane</keyword>
<sequence length="294" mass="31075">MARGSHRRPGGRGAKRRRHSGGKVHTPTSRKTAKMAATAETVPATPRDRETFWKMRVHRAVTAGASTVCRPVDADHPTLDDSRRAHEARGDCARDDDDDEGEKKKDKDDDEADAAFVQIALDVLDDHGVLCPRVVPGAAPATIEINPRTDMDAVWGPIVDRVLTAAMASGPRSSAPPDQLTTAALVKVEAIYAACCKDSPTHGRTFESLGPCGHDALRALITARAASLGLNAVSAGSFVYRLTPKDAADTDTDDPTLNDPIYGGPGIGWALFKAYAIAIAVIIPLAMALLAGGD</sequence>
<evidence type="ECO:0000313" key="4">
    <source>
        <dbReference type="Proteomes" id="UP000204584"/>
    </source>
</evidence>
<dbReference type="GeneID" id="16606403"/>
<dbReference type="KEGG" id="vg:16606403"/>
<organism evidence="3 4">
    <name type="scientific">Pandoravirus salinus</name>
    <dbReference type="NCBI Taxonomy" id="1349410"/>
    <lineage>
        <taxon>Viruses</taxon>
        <taxon>Pandoravirus</taxon>
    </lineage>
</organism>
<accession>S4VYR3</accession>
<feature type="region of interest" description="Disordered" evidence="1">
    <location>
        <begin position="70"/>
        <end position="110"/>
    </location>
</feature>
<proteinExistence type="predicted"/>
<evidence type="ECO:0000313" key="3">
    <source>
        <dbReference type="EMBL" id="AGO84616.1"/>
    </source>
</evidence>
<feature type="region of interest" description="Disordered" evidence="1">
    <location>
        <begin position="1"/>
        <end position="48"/>
    </location>
</feature>
<feature type="transmembrane region" description="Helical" evidence="2">
    <location>
        <begin position="274"/>
        <end position="293"/>
    </location>
</feature>
<evidence type="ECO:0000256" key="2">
    <source>
        <dbReference type="SAM" id="Phobius"/>
    </source>
</evidence>
<dbReference type="Proteomes" id="UP000204584">
    <property type="component" value="Segment"/>
</dbReference>
<dbReference type="RefSeq" id="YP_008437688.1">
    <property type="nucleotide sequence ID" value="NC_022098.1"/>
</dbReference>
<keyword evidence="2" id="KW-0812">Transmembrane</keyword>